<reference evidence="1 2" key="1">
    <citation type="journal article" date="2017" name="Antonie Van Leeuwenhoek">
        <title>Phylogenomic resolution of the bacterial genus Pantoea and its relationship with Erwinia and Tatumella.</title>
        <authorList>
            <person name="Palmer M."/>
            <person name="Steenkamp E.T."/>
            <person name="Coetzee M.P."/>
            <person name="Chan W.Y."/>
            <person name="van Zyl E."/>
            <person name="De Maayer P."/>
            <person name="Coutinho T.A."/>
            <person name="Blom J."/>
            <person name="Smits T.H."/>
            <person name="Duffy B."/>
            <person name="Venter S.N."/>
        </authorList>
    </citation>
    <scope>NUCLEOTIDE SEQUENCE [LARGE SCALE GENOMIC DNA]</scope>
    <source>
        <strain evidence="1 2">LMG 5345</strain>
    </source>
</reference>
<name>A0ABX3UMI7_9GAMM</name>
<evidence type="ECO:0000313" key="1">
    <source>
        <dbReference type="EMBL" id="ORM91215.1"/>
    </source>
</evidence>
<accession>A0ABX3UMI7</accession>
<dbReference type="Proteomes" id="UP000193785">
    <property type="component" value="Unassembled WGS sequence"/>
</dbReference>
<keyword evidence="2" id="KW-1185">Reference proteome</keyword>
<evidence type="ECO:0000313" key="2">
    <source>
        <dbReference type="Proteomes" id="UP000193785"/>
    </source>
</evidence>
<dbReference type="Pfam" id="PF11080">
    <property type="entry name" value="GhoS"/>
    <property type="match status" value="1"/>
</dbReference>
<comment type="caution">
    <text evidence="1">The sequence shown here is derived from an EMBL/GenBank/DDBJ whole genome shotgun (WGS) entry which is preliminary data.</text>
</comment>
<dbReference type="InterPro" id="IPR038241">
    <property type="entry name" value="GhoS_sf"/>
</dbReference>
<proteinExistence type="predicted"/>
<protein>
    <submittedName>
        <fullName evidence="1">Uncharacterized protein</fullName>
    </submittedName>
</protein>
<dbReference type="Gene3D" id="3.30.70.2360">
    <property type="match status" value="1"/>
</dbReference>
<dbReference type="RefSeq" id="WP_033789799.1">
    <property type="nucleotide sequence ID" value="NZ_CCAQ010000006.1"/>
</dbReference>
<gene>
    <name evidence="1" type="ORF">HA46_18690</name>
</gene>
<organism evidence="1 2">
    <name type="scientific">Pantoea septica</name>
    <dbReference type="NCBI Taxonomy" id="472695"/>
    <lineage>
        <taxon>Bacteria</taxon>
        <taxon>Pseudomonadati</taxon>
        <taxon>Pseudomonadota</taxon>
        <taxon>Gammaproteobacteria</taxon>
        <taxon>Enterobacterales</taxon>
        <taxon>Erwiniaceae</taxon>
        <taxon>Pantoea</taxon>
    </lineage>
</organism>
<dbReference type="InterPro" id="IPR022597">
    <property type="entry name" value="GhoS"/>
</dbReference>
<sequence length="96" mass="10356">MSDDLKRYIVTFHYQESGLGDIQALNSAMIAAGFSTALNDDRGHPHELGTNSFGLVSALPQEDLQRQAAAVGESALHQKPDVAVTTLEAFLRDTTL</sequence>
<dbReference type="EMBL" id="MLJJ01000051">
    <property type="protein sequence ID" value="ORM91215.1"/>
    <property type="molecule type" value="Genomic_DNA"/>
</dbReference>